<proteinExistence type="inferred from homology"/>
<name>A0A7Z0WK58_9PSEU</name>
<dbReference type="GO" id="GO:0004252">
    <property type="term" value="F:serine-type endopeptidase activity"/>
    <property type="evidence" value="ECO:0007669"/>
    <property type="project" value="InterPro"/>
</dbReference>
<dbReference type="SUPFAM" id="SSF49785">
    <property type="entry name" value="Galactose-binding domain-like"/>
    <property type="match status" value="1"/>
</dbReference>
<evidence type="ECO:0000313" key="18">
    <source>
        <dbReference type="EMBL" id="OLF09279.1"/>
    </source>
</evidence>
<dbReference type="GO" id="GO:0008270">
    <property type="term" value="F:zinc ion binding"/>
    <property type="evidence" value="ECO:0007669"/>
    <property type="project" value="InterPro"/>
</dbReference>
<dbReference type="PRINTS" id="PR00765">
    <property type="entry name" value="CRBOXYPTASEA"/>
</dbReference>
<keyword evidence="4" id="KW-0645">Protease</keyword>
<dbReference type="SUPFAM" id="SSF53187">
    <property type="entry name" value="Zn-dependent exopeptidases"/>
    <property type="match status" value="1"/>
</dbReference>
<dbReference type="PANTHER" id="PTHR11705">
    <property type="entry name" value="PROTEASE FAMILY M14 CARBOXYPEPTIDASE A,B"/>
    <property type="match status" value="1"/>
</dbReference>
<gene>
    <name evidence="18" type="ORF">BLA60_18985</name>
</gene>
<feature type="active site" description="Proton donor/acceptor" evidence="14">
    <location>
        <position position="388"/>
    </location>
</feature>
<dbReference type="InterPro" id="IPR008979">
    <property type="entry name" value="Galactose-bd-like_sf"/>
</dbReference>
<evidence type="ECO:0000256" key="1">
    <source>
        <dbReference type="ARBA" id="ARBA00001947"/>
    </source>
</evidence>
<evidence type="ECO:0000256" key="5">
    <source>
        <dbReference type="ARBA" id="ARBA00022723"/>
    </source>
</evidence>
<dbReference type="EMBL" id="MSIF01000009">
    <property type="protein sequence ID" value="OLF09279.1"/>
    <property type="molecule type" value="Genomic_DNA"/>
</dbReference>
<dbReference type="InterPro" id="IPR033810">
    <property type="entry name" value="Carboxypeptidase_T"/>
</dbReference>
<evidence type="ECO:0000256" key="13">
    <source>
        <dbReference type="ARBA" id="ARBA00074273"/>
    </source>
</evidence>
<evidence type="ECO:0000256" key="2">
    <source>
        <dbReference type="ARBA" id="ARBA00005988"/>
    </source>
</evidence>
<feature type="domain" description="P/Homo B" evidence="16">
    <location>
        <begin position="439"/>
        <end position="557"/>
    </location>
</feature>
<dbReference type="InterPro" id="IPR057247">
    <property type="entry name" value="CARBOXYPEPT_ZN_2"/>
</dbReference>
<comment type="caution">
    <text evidence="18">The sequence shown here is derived from an EMBL/GenBank/DDBJ whole genome shotgun (WGS) entry which is preliminary data.</text>
</comment>
<reference evidence="18 19" key="1">
    <citation type="submission" date="2016-12" db="EMBL/GenBank/DDBJ databases">
        <title>The draft genome sequence of Actinophytocola xinjiangensis.</title>
        <authorList>
            <person name="Wang W."/>
            <person name="Yuan L."/>
        </authorList>
    </citation>
    <scope>NUCLEOTIDE SEQUENCE [LARGE SCALE GENOMIC DNA]</scope>
    <source>
        <strain evidence="18 19">CGMCC 4.4663</strain>
    </source>
</reference>
<keyword evidence="6 15" id="KW-0732">Signal</keyword>
<dbReference type="Pfam" id="PF01483">
    <property type="entry name" value="P_proprotein"/>
    <property type="match status" value="1"/>
</dbReference>
<keyword evidence="7" id="KW-0378">Hydrolase</keyword>
<evidence type="ECO:0000256" key="11">
    <source>
        <dbReference type="ARBA" id="ARBA00055464"/>
    </source>
</evidence>
<comment type="similarity">
    <text evidence="2 14">Belongs to the peptidase M14 family.</text>
</comment>
<keyword evidence="5" id="KW-0479">Metal-binding</keyword>
<dbReference type="GO" id="GO:0005615">
    <property type="term" value="C:extracellular space"/>
    <property type="evidence" value="ECO:0007669"/>
    <property type="project" value="TreeGrafter"/>
</dbReference>
<evidence type="ECO:0000256" key="14">
    <source>
        <dbReference type="PROSITE-ProRule" id="PRU01379"/>
    </source>
</evidence>
<dbReference type="CDD" id="cd03859">
    <property type="entry name" value="M14_CPT"/>
    <property type="match status" value="1"/>
</dbReference>
<evidence type="ECO:0000256" key="15">
    <source>
        <dbReference type="SAM" id="SignalP"/>
    </source>
</evidence>
<dbReference type="Pfam" id="PF00246">
    <property type="entry name" value="Peptidase_M14"/>
    <property type="match status" value="1"/>
</dbReference>
<evidence type="ECO:0000256" key="4">
    <source>
        <dbReference type="ARBA" id="ARBA00022670"/>
    </source>
</evidence>
<evidence type="ECO:0000256" key="7">
    <source>
        <dbReference type="ARBA" id="ARBA00022801"/>
    </source>
</evidence>
<dbReference type="PROSITE" id="PS52035">
    <property type="entry name" value="PEPTIDASE_M14"/>
    <property type="match status" value="1"/>
</dbReference>
<dbReference type="GO" id="GO:0006508">
    <property type="term" value="P:proteolysis"/>
    <property type="evidence" value="ECO:0007669"/>
    <property type="project" value="UniProtKB-KW"/>
</dbReference>
<dbReference type="InterPro" id="IPR000834">
    <property type="entry name" value="Peptidase_M14"/>
</dbReference>
<evidence type="ECO:0000313" key="19">
    <source>
        <dbReference type="Proteomes" id="UP000185696"/>
    </source>
</evidence>
<feature type="domain" description="Peptidase M14" evidence="17">
    <location>
        <begin position="119"/>
        <end position="424"/>
    </location>
</feature>
<evidence type="ECO:0000256" key="9">
    <source>
        <dbReference type="ARBA" id="ARBA00023049"/>
    </source>
</evidence>
<dbReference type="PROSITE" id="PS00132">
    <property type="entry name" value="CARBOXYPEPT_ZN_1"/>
    <property type="match status" value="1"/>
</dbReference>
<evidence type="ECO:0000259" key="16">
    <source>
        <dbReference type="PROSITE" id="PS51829"/>
    </source>
</evidence>
<evidence type="ECO:0000256" key="12">
    <source>
        <dbReference type="ARBA" id="ARBA00066554"/>
    </source>
</evidence>
<dbReference type="EC" id="3.4.17.18" evidence="12"/>
<feature type="signal peptide" evidence="15">
    <location>
        <begin position="1"/>
        <end position="28"/>
    </location>
</feature>
<comment type="catalytic activity">
    <reaction evidence="10">
        <text>Releases a C-terminal residue, which may be hydrophobic or positively charged.</text>
        <dbReference type="EC" id="3.4.17.18"/>
    </reaction>
</comment>
<dbReference type="Gene3D" id="3.40.630.10">
    <property type="entry name" value="Zn peptidases"/>
    <property type="match status" value="1"/>
</dbReference>
<protein>
    <recommendedName>
        <fullName evidence="13">Zinc carboxypeptidase</fullName>
        <ecNumber evidence="12">3.4.17.18</ecNumber>
    </recommendedName>
</protein>
<comment type="function">
    <text evidence="11">Carboxypeptidase that possesses the specificities of both mammalian Cpase A and B. Thus shows broad substrate specificity, being able to cleave Cbz-Gly-Leu, Cbz-Gly-Val, Cbz-Gly-Phe, Cbz-Gly-Lys and Bz-Gly-Arg in vitro.</text>
</comment>
<dbReference type="PANTHER" id="PTHR11705:SF143">
    <property type="entry name" value="SLL0236 PROTEIN"/>
    <property type="match status" value="1"/>
</dbReference>
<organism evidence="18 19">
    <name type="scientific">Actinophytocola xinjiangensis</name>
    <dbReference type="NCBI Taxonomy" id="485602"/>
    <lineage>
        <taxon>Bacteria</taxon>
        <taxon>Bacillati</taxon>
        <taxon>Actinomycetota</taxon>
        <taxon>Actinomycetes</taxon>
        <taxon>Pseudonocardiales</taxon>
        <taxon>Pseudonocardiaceae</taxon>
    </lineage>
</organism>
<dbReference type="InterPro" id="IPR057246">
    <property type="entry name" value="CARBOXYPEPT_ZN_1"/>
</dbReference>
<dbReference type="PROSITE" id="PS51829">
    <property type="entry name" value="P_HOMO_B"/>
    <property type="match status" value="1"/>
</dbReference>
<evidence type="ECO:0000256" key="3">
    <source>
        <dbReference type="ARBA" id="ARBA00022645"/>
    </source>
</evidence>
<dbReference type="Proteomes" id="UP000185696">
    <property type="component" value="Unassembled WGS sequence"/>
</dbReference>
<evidence type="ECO:0000259" key="17">
    <source>
        <dbReference type="PROSITE" id="PS52035"/>
    </source>
</evidence>
<sequence>MRHTRPSIITVGALAALSLILSTTGASASDQEPAAPPVDRASAEYYVSGDLDVHLRNAVAKTGAVVNSVEHGALNITATPAEVRAIEALGLAVDAEPGLAHSHDADDVTPQDFPPADSNYHNYAEMTSVINAAVADHPTLISKRVIGQSYQGREIVALKISDNVATDENEPEVLFTHHQHAREHLTVEMALYLIAEFTDKYGTDSRITNLVNSREIWIVPDMNPDGGEYDISSGSYAGWRKNRQPNSGSSAVGTDLNRNWGYQWGCCGGSSGSPSSETYRGSAAESAPEVKVVADFVRTRVVGGVQQIKTNIDFHTFSELVLWPYGYTYADTAPGLTARDANAFATLGRQMASTNNYTPEQASDLYITDGSIDDWLWGNQKIFAYTFEMYPSSGGISGFYPPDEVIPRETSRNREAVLRLLEYSDCVYRVIGETCDGEEPPPAGPTFENATNVDIPDAGTAVTSPITVSGVAGNAPSDLQVAVDIKHTYRGDVQIDLVSPDGTTFRLKNTGSDSGDNIVQTYTVNASGELANGTWQLRVQDLYRLDTGYIDRWALTF</sequence>
<dbReference type="InterPro" id="IPR002884">
    <property type="entry name" value="P_dom"/>
</dbReference>
<feature type="chain" id="PRO_5030864846" description="Zinc carboxypeptidase" evidence="15">
    <location>
        <begin position="29"/>
        <end position="557"/>
    </location>
</feature>
<dbReference type="FunFam" id="2.60.120.260:FF:000149">
    <property type="entry name" value="Leupeptin-inactivating enzyme 1"/>
    <property type="match status" value="1"/>
</dbReference>
<dbReference type="SMART" id="SM00631">
    <property type="entry name" value="Zn_pept"/>
    <property type="match status" value="1"/>
</dbReference>
<dbReference type="PROSITE" id="PS00133">
    <property type="entry name" value="CARBOXYPEPT_ZN_2"/>
    <property type="match status" value="1"/>
</dbReference>
<keyword evidence="3" id="KW-0121">Carboxypeptidase</keyword>
<dbReference type="GO" id="GO:0004181">
    <property type="term" value="F:metallocarboxypeptidase activity"/>
    <property type="evidence" value="ECO:0007669"/>
    <property type="project" value="InterPro"/>
</dbReference>
<keyword evidence="8" id="KW-0862">Zinc</keyword>
<keyword evidence="19" id="KW-1185">Reference proteome</keyword>
<dbReference type="FunFam" id="3.40.630.10:FF:000084">
    <property type="entry name" value="Carboxypeptidase B2"/>
    <property type="match status" value="1"/>
</dbReference>
<keyword evidence="9" id="KW-0482">Metalloprotease</keyword>
<dbReference type="RefSeq" id="WP_075134273.1">
    <property type="nucleotide sequence ID" value="NZ_MSIF01000009.1"/>
</dbReference>
<accession>A0A7Z0WK58</accession>
<evidence type="ECO:0000256" key="6">
    <source>
        <dbReference type="ARBA" id="ARBA00022729"/>
    </source>
</evidence>
<evidence type="ECO:0000256" key="10">
    <source>
        <dbReference type="ARBA" id="ARBA00050859"/>
    </source>
</evidence>
<dbReference type="AlphaFoldDB" id="A0A7Z0WK58"/>
<dbReference type="Gene3D" id="2.60.120.260">
    <property type="entry name" value="Galactose-binding domain-like"/>
    <property type="match status" value="1"/>
</dbReference>
<evidence type="ECO:0000256" key="8">
    <source>
        <dbReference type="ARBA" id="ARBA00022833"/>
    </source>
</evidence>
<comment type="cofactor">
    <cofactor evidence="1">
        <name>Zn(2+)</name>
        <dbReference type="ChEBI" id="CHEBI:29105"/>
    </cofactor>
</comment>